<evidence type="ECO:0000313" key="3">
    <source>
        <dbReference type="Proteomes" id="UP000234585"/>
    </source>
</evidence>
<organism evidence="2 3">
    <name type="scientific">Aspergillus candidus</name>
    <dbReference type="NCBI Taxonomy" id="41067"/>
    <lineage>
        <taxon>Eukaryota</taxon>
        <taxon>Fungi</taxon>
        <taxon>Dikarya</taxon>
        <taxon>Ascomycota</taxon>
        <taxon>Pezizomycotina</taxon>
        <taxon>Eurotiomycetes</taxon>
        <taxon>Eurotiomycetidae</taxon>
        <taxon>Eurotiales</taxon>
        <taxon>Aspergillaceae</taxon>
        <taxon>Aspergillus</taxon>
        <taxon>Aspergillus subgen. Circumdati</taxon>
    </lineage>
</organism>
<dbReference type="RefSeq" id="XP_024675604.1">
    <property type="nucleotide sequence ID" value="XM_024815879.1"/>
</dbReference>
<evidence type="ECO:0000313" key="2">
    <source>
        <dbReference type="EMBL" id="PLB41592.1"/>
    </source>
</evidence>
<dbReference type="EMBL" id="KZ559120">
    <property type="protein sequence ID" value="PLB41592.1"/>
    <property type="molecule type" value="Genomic_DNA"/>
</dbReference>
<protein>
    <submittedName>
        <fullName evidence="2">Uncharacterized protein</fullName>
    </submittedName>
</protein>
<keyword evidence="3" id="KW-1185">Reference proteome</keyword>
<evidence type="ECO:0000256" key="1">
    <source>
        <dbReference type="SAM" id="MobiDB-lite"/>
    </source>
</evidence>
<accession>A0A2I2FLU4</accession>
<feature type="region of interest" description="Disordered" evidence="1">
    <location>
        <begin position="50"/>
        <end position="80"/>
    </location>
</feature>
<dbReference type="AlphaFoldDB" id="A0A2I2FLU4"/>
<gene>
    <name evidence="2" type="ORF">BDW47DRAFT_122634</name>
</gene>
<name>A0A2I2FLU4_ASPCN</name>
<dbReference type="PROSITE" id="PS51257">
    <property type="entry name" value="PROKAR_LIPOPROTEIN"/>
    <property type="match status" value="1"/>
</dbReference>
<dbReference type="Proteomes" id="UP000234585">
    <property type="component" value="Unassembled WGS sequence"/>
</dbReference>
<reference evidence="2 3" key="1">
    <citation type="submission" date="2017-12" db="EMBL/GenBank/DDBJ databases">
        <authorList>
            <consortium name="DOE Joint Genome Institute"/>
            <person name="Haridas S."/>
            <person name="Kjaerbolling I."/>
            <person name="Vesth T.C."/>
            <person name="Frisvad J.C."/>
            <person name="Nybo J.L."/>
            <person name="Theobald S."/>
            <person name="Kuo A."/>
            <person name="Bowyer P."/>
            <person name="Matsuda Y."/>
            <person name="Mondo S."/>
            <person name="Lyhne E.K."/>
            <person name="Kogle M.E."/>
            <person name="Clum A."/>
            <person name="Lipzen A."/>
            <person name="Salamov A."/>
            <person name="Ngan C.Y."/>
            <person name="Daum C."/>
            <person name="Chiniquy J."/>
            <person name="Barry K."/>
            <person name="LaButti K."/>
            <person name="Simmons B.A."/>
            <person name="Magnuson J.K."/>
            <person name="Mortensen U.H."/>
            <person name="Larsen T.O."/>
            <person name="Grigoriev I.V."/>
            <person name="Baker S.E."/>
            <person name="Andersen M.R."/>
            <person name="Nordberg H.P."/>
            <person name="Cantor M.N."/>
            <person name="Hua S.X."/>
        </authorList>
    </citation>
    <scope>NUCLEOTIDE SEQUENCE [LARGE SCALE GENOMIC DNA]</scope>
    <source>
        <strain evidence="2 3">CBS 102.13</strain>
    </source>
</reference>
<proteinExistence type="predicted"/>
<dbReference type="GeneID" id="36523039"/>
<dbReference type="STRING" id="41067.A0A2I2FLU4"/>
<sequence length="80" mass="8336">MGLIVRPVLGGFMVERFGYFELQCVQATLSIACGIGAAAYLSPAPPLEVTEGNEANSGSAPYNPAQPAPKTTLLPATREI</sequence>